<feature type="region of interest" description="Disordered" evidence="1">
    <location>
        <begin position="215"/>
        <end position="246"/>
    </location>
</feature>
<gene>
    <name evidence="2" type="ORF">H5410_005975</name>
</gene>
<feature type="compositionally biased region" description="Acidic residues" evidence="1">
    <location>
        <begin position="236"/>
        <end position="246"/>
    </location>
</feature>
<organism evidence="2 3">
    <name type="scientific">Solanum commersonii</name>
    <name type="common">Commerson's wild potato</name>
    <name type="synonym">Commerson's nightshade</name>
    <dbReference type="NCBI Taxonomy" id="4109"/>
    <lineage>
        <taxon>Eukaryota</taxon>
        <taxon>Viridiplantae</taxon>
        <taxon>Streptophyta</taxon>
        <taxon>Embryophyta</taxon>
        <taxon>Tracheophyta</taxon>
        <taxon>Spermatophyta</taxon>
        <taxon>Magnoliopsida</taxon>
        <taxon>eudicotyledons</taxon>
        <taxon>Gunneridae</taxon>
        <taxon>Pentapetalae</taxon>
        <taxon>asterids</taxon>
        <taxon>lamiids</taxon>
        <taxon>Solanales</taxon>
        <taxon>Solanaceae</taxon>
        <taxon>Solanoideae</taxon>
        <taxon>Solaneae</taxon>
        <taxon>Solanum</taxon>
    </lineage>
</organism>
<proteinExistence type="predicted"/>
<dbReference type="AlphaFoldDB" id="A0A9J6A830"/>
<reference evidence="2 3" key="1">
    <citation type="submission" date="2020-09" db="EMBL/GenBank/DDBJ databases">
        <title>De no assembly of potato wild relative species, Solanum commersonii.</title>
        <authorList>
            <person name="Cho K."/>
        </authorList>
    </citation>
    <scope>NUCLEOTIDE SEQUENCE [LARGE SCALE GENOMIC DNA]</scope>
    <source>
        <strain evidence="2">LZ3.2</strain>
        <tissue evidence="2">Leaf</tissue>
    </source>
</reference>
<name>A0A9J6A830_SOLCO</name>
<keyword evidence="3" id="KW-1185">Reference proteome</keyword>
<protein>
    <submittedName>
        <fullName evidence="2">Uncharacterized protein</fullName>
    </submittedName>
</protein>
<dbReference type="Proteomes" id="UP000824120">
    <property type="component" value="Chromosome 2"/>
</dbReference>
<sequence>MAEKAHQASYFFDVCIDRDSLALEFPQILRQIHEMHMKFIFAELGECNLHVVHEFYANWAPNARSHFVTVHGGLAEDCDALFDTGTTLHRYHLGLDLFGIYLDDGHRGVPEEHVDYMAPLFLAPLDITRTNGPDPEFAPTLTTAERHRRDELIMARMYDLEMFRHQNGCLASTDMHLGDVERRYPLNAHAKVLLGIGPEFREPVNDDISTVEERFHTSSNVKSDFDKEVDPTQVGDEAEGDDAMED</sequence>
<evidence type="ECO:0000313" key="3">
    <source>
        <dbReference type="Proteomes" id="UP000824120"/>
    </source>
</evidence>
<evidence type="ECO:0000256" key="1">
    <source>
        <dbReference type="SAM" id="MobiDB-lite"/>
    </source>
</evidence>
<dbReference type="OrthoDB" id="1552040at2759"/>
<evidence type="ECO:0000313" key="2">
    <source>
        <dbReference type="EMBL" id="KAG5620757.1"/>
    </source>
</evidence>
<dbReference type="EMBL" id="JACXVP010000002">
    <property type="protein sequence ID" value="KAG5620757.1"/>
    <property type="molecule type" value="Genomic_DNA"/>
</dbReference>
<accession>A0A9J6A830</accession>
<comment type="caution">
    <text evidence="2">The sequence shown here is derived from an EMBL/GenBank/DDBJ whole genome shotgun (WGS) entry which is preliminary data.</text>
</comment>